<accession>A0A7R8VNG2</accession>
<gene>
    <name evidence="1" type="ORF">TDIB3V08_LOCUS6455</name>
</gene>
<evidence type="ECO:0000313" key="1">
    <source>
        <dbReference type="EMBL" id="CAD7200228.1"/>
    </source>
</evidence>
<protein>
    <submittedName>
        <fullName evidence="1">Uncharacterized protein</fullName>
    </submittedName>
</protein>
<organism evidence="1">
    <name type="scientific">Timema douglasi</name>
    <name type="common">Walking stick</name>
    <dbReference type="NCBI Taxonomy" id="61478"/>
    <lineage>
        <taxon>Eukaryota</taxon>
        <taxon>Metazoa</taxon>
        <taxon>Ecdysozoa</taxon>
        <taxon>Arthropoda</taxon>
        <taxon>Hexapoda</taxon>
        <taxon>Insecta</taxon>
        <taxon>Pterygota</taxon>
        <taxon>Neoptera</taxon>
        <taxon>Polyneoptera</taxon>
        <taxon>Phasmatodea</taxon>
        <taxon>Timematodea</taxon>
        <taxon>Timematoidea</taxon>
        <taxon>Timematidae</taxon>
        <taxon>Timema</taxon>
    </lineage>
</organism>
<sequence>MQGTLDTCDVMISLRPRIEKVLVYQVFMNSMKQLRLGTGRKADSQRYSNHVTGSPVQRESDVLYHATTDAEIRFIILVILARIGDSKFYGIILATDWMDGDRKIRARIPKFISSLSVNIDYTTYYNVSPPKVTSTGRRTWARERVLIQGPPIFCGLGRFTQQVEGNVLGWQPYLRCVGDSILNHLVSRLV</sequence>
<name>A0A7R8VNG2_TIMDO</name>
<dbReference type="AlphaFoldDB" id="A0A7R8VNG2"/>
<reference evidence="1" key="1">
    <citation type="submission" date="2020-11" db="EMBL/GenBank/DDBJ databases">
        <authorList>
            <person name="Tran Van P."/>
        </authorList>
    </citation>
    <scope>NUCLEOTIDE SEQUENCE</scope>
</reference>
<proteinExistence type="predicted"/>
<dbReference type="EMBL" id="OA567355">
    <property type="protein sequence ID" value="CAD7200228.1"/>
    <property type="molecule type" value="Genomic_DNA"/>
</dbReference>